<organism evidence="2 3">
    <name type="scientific">Popillia japonica</name>
    <name type="common">Japanese beetle</name>
    <dbReference type="NCBI Taxonomy" id="7064"/>
    <lineage>
        <taxon>Eukaryota</taxon>
        <taxon>Metazoa</taxon>
        <taxon>Ecdysozoa</taxon>
        <taxon>Arthropoda</taxon>
        <taxon>Hexapoda</taxon>
        <taxon>Insecta</taxon>
        <taxon>Pterygota</taxon>
        <taxon>Neoptera</taxon>
        <taxon>Endopterygota</taxon>
        <taxon>Coleoptera</taxon>
        <taxon>Polyphaga</taxon>
        <taxon>Scarabaeiformia</taxon>
        <taxon>Scarabaeidae</taxon>
        <taxon>Rutelinae</taxon>
        <taxon>Popillia</taxon>
    </lineage>
</organism>
<protein>
    <recommendedName>
        <fullName evidence="1">Transposable element P transposase-like GTP-binding insertion domain-containing protein</fullName>
    </recommendedName>
</protein>
<sequence>MLIPIATVCDQSAINMKVINSLIGDTKANYLRNGEEYKGNFFEVAGNQDGKTKLAKWAHLVKLYELNNTYLRALPQLTDSHIIPNKIKKMKVKCASQVFSERVAGIMKLISNTCSTAICEEGTSDTDFLHFIDRLLDSVNGHKLRAESGKDLRCVIKEGLPHLNF</sequence>
<proteinExistence type="predicted"/>
<feature type="domain" description="Transposable element P transposase-like GTP-binding insertion" evidence="1">
    <location>
        <begin position="40"/>
        <end position="147"/>
    </location>
</feature>
<name>A0AAW1LQL7_POPJA</name>
<dbReference type="Pfam" id="PF21788">
    <property type="entry name" value="TNP-like_GBD"/>
    <property type="match status" value="1"/>
</dbReference>
<evidence type="ECO:0000259" key="1">
    <source>
        <dbReference type="Pfam" id="PF21788"/>
    </source>
</evidence>
<dbReference type="InterPro" id="IPR048366">
    <property type="entry name" value="TNP-like_GBD"/>
</dbReference>
<dbReference type="AlphaFoldDB" id="A0AAW1LQL7"/>
<accession>A0AAW1LQL7</accession>
<reference evidence="2 3" key="1">
    <citation type="journal article" date="2024" name="BMC Genomics">
        <title>De novo assembly and annotation of Popillia japonica's genome with initial clues to its potential as an invasive pest.</title>
        <authorList>
            <person name="Cucini C."/>
            <person name="Boschi S."/>
            <person name="Funari R."/>
            <person name="Cardaioli E."/>
            <person name="Iannotti N."/>
            <person name="Marturano G."/>
            <person name="Paoli F."/>
            <person name="Bruttini M."/>
            <person name="Carapelli A."/>
            <person name="Frati F."/>
            <person name="Nardi F."/>
        </authorList>
    </citation>
    <scope>NUCLEOTIDE SEQUENCE [LARGE SCALE GENOMIC DNA]</scope>
    <source>
        <strain evidence="2">DMR45628</strain>
    </source>
</reference>
<dbReference type="Proteomes" id="UP001458880">
    <property type="component" value="Unassembled WGS sequence"/>
</dbReference>
<evidence type="ECO:0000313" key="2">
    <source>
        <dbReference type="EMBL" id="KAK9736292.1"/>
    </source>
</evidence>
<evidence type="ECO:0000313" key="3">
    <source>
        <dbReference type="Proteomes" id="UP001458880"/>
    </source>
</evidence>
<dbReference type="EMBL" id="JASPKY010000115">
    <property type="protein sequence ID" value="KAK9736292.1"/>
    <property type="molecule type" value="Genomic_DNA"/>
</dbReference>
<keyword evidence="3" id="KW-1185">Reference proteome</keyword>
<gene>
    <name evidence="2" type="ORF">QE152_g12613</name>
</gene>
<comment type="caution">
    <text evidence="2">The sequence shown here is derived from an EMBL/GenBank/DDBJ whole genome shotgun (WGS) entry which is preliminary data.</text>
</comment>